<accession>A0A9X3FCX5</accession>
<dbReference type="PANTHER" id="PTHR43811">
    <property type="entry name" value="FKBP-TYPE PEPTIDYL-PROLYL CIS-TRANS ISOMERASE FKPA"/>
    <property type="match status" value="1"/>
</dbReference>
<keyword evidence="4 5" id="KW-0413">Isomerase</keyword>
<comment type="caution">
    <text evidence="9">The sequence shown here is derived from an EMBL/GenBank/DDBJ whole genome shotgun (WGS) entry which is preliminary data.</text>
</comment>
<evidence type="ECO:0000256" key="4">
    <source>
        <dbReference type="ARBA" id="ARBA00023235"/>
    </source>
</evidence>
<dbReference type="PANTHER" id="PTHR43811:SF19">
    <property type="entry name" value="39 KDA FK506-BINDING NUCLEAR PROTEIN"/>
    <property type="match status" value="1"/>
</dbReference>
<name>A0A9X3FCX5_9BACT</name>
<evidence type="ECO:0000259" key="8">
    <source>
        <dbReference type="PROSITE" id="PS50059"/>
    </source>
</evidence>
<dbReference type="EMBL" id="JAPOHD010000064">
    <property type="protein sequence ID" value="MCY1722876.1"/>
    <property type="molecule type" value="Genomic_DNA"/>
</dbReference>
<feature type="signal peptide" evidence="7">
    <location>
        <begin position="1"/>
        <end position="21"/>
    </location>
</feature>
<dbReference type="Pfam" id="PF00254">
    <property type="entry name" value="FKBP_C"/>
    <property type="match status" value="1"/>
</dbReference>
<evidence type="ECO:0000256" key="2">
    <source>
        <dbReference type="ARBA" id="ARBA00006577"/>
    </source>
</evidence>
<proteinExistence type="inferred from homology"/>
<dbReference type="GO" id="GO:0003755">
    <property type="term" value="F:peptidyl-prolyl cis-trans isomerase activity"/>
    <property type="evidence" value="ECO:0007669"/>
    <property type="project" value="UniProtKB-UniRule"/>
</dbReference>
<dbReference type="RefSeq" id="WP_343335200.1">
    <property type="nucleotide sequence ID" value="NZ_JAPOHD010000064.1"/>
</dbReference>
<evidence type="ECO:0000256" key="3">
    <source>
        <dbReference type="ARBA" id="ARBA00023110"/>
    </source>
</evidence>
<dbReference type="SUPFAM" id="SSF54534">
    <property type="entry name" value="FKBP-like"/>
    <property type="match status" value="1"/>
</dbReference>
<feature type="domain" description="PPIase FKBP-type" evidence="8">
    <location>
        <begin position="73"/>
        <end position="162"/>
    </location>
</feature>
<organism evidence="9 10">
    <name type="scientific">Draconibacterium aestuarii</name>
    <dbReference type="NCBI Taxonomy" id="2998507"/>
    <lineage>
        <taxon>Bacteria</taxon>
        <taxon>Pseudomonadati</taxon>
        <taxon>Bacteroidota</taxon>
        <taxon>Bacteroidia</taxon>
        <taxon>Marinilabiliales</taxon>
        <taxon>Prolixibacteraceae</taxon>
        <taxon>Draconibacterium</taxon>
    </lineage>
</organism>
<keyword evidence="10" id="KW-1185">Reference proteome</keyword>
<evidence type="ECO:0000256" key="7">
    <source>
        <dbReference type="SAM" id="SignalP"/>
    </source>
</evidence>
<dbReference type="InterPro" id="IPR001179">
    <property type="entry name" value="PPIase_FKBP_dom"/>
</dbReference>
<comment type="catalytic activity">
    <reaction evidence="1 5 6">
        <text>[protein]-peptidylproline (omega=180) = [protein]-peptidylproline (omega=0)</text>
        <dbReference type="Rhea" id="RHEA:16237"/>
        <dbReference type="Rhea" id="RHEA-COMP:10747"/>
        <dbReference type="Rhea" id="RHEA-COMP:10748"/>
        <dbReference type="ChEBI" id="CHEBI:83833"/>
        <dbReference type="ChEBI" id="CHEBI:83834"/>
        <dbReference type="EC" id="5.2.1.8"/>
    </reaction>
</comment>
<dbReference type="EC" id="5.2.1.8" evidence="6"/>
<feature type="chain" id="PRO_5040772996" description="Peptidyl-prolyl cis-trans isomerase" evidence="7">
    <location>
        <begin position="22"/>
        <end position="167"/>
    </location>
</feature>
<keyword evidence="7" id="KW-0732">Signal</keyword>
<evidence type="ECO:0000313" key="10">
    <source>
        <dbReference type="Proteomes" id="UP001145087"/>
    </source>
</evidence>
<evidence type="ECO:0000256" key="1">
    <source>
        <dbReference type="ARBA" id="ARBA00000971"/>
    </source>
</evidence>
<evidence type="ECO:0000256" key="6">
    <source>
        <dbReference type="RuleBase" id="RU003915"/>
    </source>
</evidence>
<dbReference type="PROSITE" id="PS51257">
    <property type="entry name" value="PROKAR_LIPOPROTEIN"/>
    <property type="match status" value="1"/>
</dbReference>
<dbReference type="AlphaFoldDB" id="A0A9X3FCX5"/>
<dbReference type="InterPro" id="IPR046357">
    <property type="entry name" value="PPIase_dom_sf"/>
</dbReference>
<sequence>MLKSISYTAVLSMLLITSCLTDETDTRTYEQEMIELDVLIQSIIAEGTVVDTTDLGVYYIIEEEGEGDFAQVGDTISIEYAGYLTDGNIFDISSDYYEDGIWEFVYGEQSLITGFDDALSLMRVNREAEFIIPSTLAYGAYGYGSIGSYQTSIFVIKMHDLKPVQDQ</sequence>
<protein>
    <recommendedName>
        <fullName evidence="6">Peptidyl-prolyl cis-trans isomerase</fullName>
        <ecNumber evidence="6">5.2.1.8</ecNumber>
    </recommendedName>
</protein>
<reference evidence="9" key="1">
    <citation type="submission" date="2022-11" db="EMBL/GenBank/DDBJ databases">
        <title>Marilongibacter aestuarii gen. nov., sp. nov., isolated from tidal flat sediment.</title>
        <authorList>
            <person name="Jiayan W."/>
        </authorList>
    </citation>
    <scope>NUCLEOTIDE SEQUENCE</scope>
    <source>
        <strain evidence="9">Z1-6</strain>
    </source>
</reference>
<gene>
    <name evidence="9" type="ORF">OU798_21185</name>
</gene>
<keyword evidence="3 5" id="KW-0697">Rotamase</keyword>
<dbReference type="Proteomes" id="UP001145087">
    <property type="component" value="Unassembled WGS sequence"/>
</dbReference>
<dbReference type="Gene3D" id="3.10.50.40">
    <property type="match status" value="1"/>
</dbReference>
<evidence type="ECO:0000256" key="5">
    <source>
        <dbReference type="PROSITE-ProRule" id="PRU00277"/>
    </source>
</evidence>
<dbReference type="PROSITE" id="PS50059">
    <property type="entry name" value="FKBP_PPIASE"/>
    <property type="match status" value="1"/>
</dbReference>
<evidence type="ECO:0000313" key="9">
    <source>
        <dbReference type="EMBL" id="MCY1722876.1"/>
    </source>
</evidence>
<comment type="similarity">
    <text evidence="2 6">Belongs to the FKBP-type PPIase family.</text>
</comment>